<keyword evidence="1" id="KW-0175">Coiled coil</keyword>
<feature type="compositionally biased region" description="Polar residues" evidence="2">
    <location>
        <begin position="720"/>
        <end position="735"/>
    </location>
</feature>
<feature type="region of interest" description="Disordered" evidence="2">
    <location>
        <begin position="713"/>
        <end position="763"/>
    </location>
</feature>
<gene>
    <name evidence="4" type="ORF">G7082_07195</name>
</gene>
<dbReference type="InterPro" id="IPR011439">
    <property type="entry name" value="DUF1542"/>
</dbReference>
<feature type="region of interest" description="Disordered" evidence="2">
    <location>
        <begin position="174"/>
        <end position="218"/>
    </location>
</feature>
<keyword evidence="5" id="KW-1185">Reference proteome</keyword>
<accession>A0A6G8ATI5</accession>
<proteinExistence type="predicted"/>
<dbReference type="AlphaFoldDB" id="A0A6G8ATI5"/>
<reference evidence="4 5" key="1">
    <citation type="submission" date="2020-03" db="EMBL/GenBank/DDBJ databases">
        <title>Vagococcus sp. nov., isolated from beetles.</title>
        <authorList>
            <person name="Hyun D.-W."/>
            <person name="Bae J.-W."/>
        </authorList>
    </citation>
    <scope>NUCLEOTIDE SEQUENCE [LARGE SCALE GENOMIC DNA]</scope>
    <source>
        <strain evidence="4 5">HDW17B</strain>
    </source>
</reference>
<dbReference type="Pfam" id="PF07564">
    <property type="entry name" value="DUF1542"/>
    <property type="match status" value="5"/>
</dbReference>
<evidence type="ECO:0000313" key="5">
    <source>
        <dbReference type="Proteomes" id="UP000501747"/>
    </source>
</evidence>
<feature type="compositionally biased region" description="Basic and acidic residues" evidence="2">
    <location>
        <begin position="197"/>
        <end position="207"/>
    </location>
</feature>
<evidence type="ECO:0000256" key="1">
    <source>
        <dbReference type="SAM" id="Coils"/>
    </source>
</evidence>
<feature type="domain" description="DUF1542" evidence="3">
    <location>
        <begin position="419"/>
        <end position="489"/>
    </location>
</feature>
<dbReference type="EMBL" id="CP049887">
    <property type="protein sequence ID" value="QIL48290.1"/>
    <property type="molecule type" value="Genomic_DNA"/>
</dbReference>
<feature type="domain" description="DUF1542" evidence="3">
    <location>
        <begin position="750"/>
        <end position="818"/>
    </location>
</feature>
<sequence length="857" mass="95273">MEQWKQKVLRMETVNKKKMKKSRLGWVIASMSILGLSGVIAPGVALATLPEKTVETIAVTETATTNSTEEIKLVDSNNKQVINIETIKETAKKDLTEQFKIKETEISELQALTAEQKNEAKTSLSTKQTQFTKDILTLSSEQEITDRIKLEKEQLSELLVTYQNLNEENQKIVTETTKPTTEQSKDEVKEPAQTLQSEEKEVTKEAPKMSARAASAPVATERAIDNSYKYPEKETYKHTVLPRGSRSTSLNIPTVEGFTIGSKQVAFNLTNSYPETFTPNKMYAIGVTINGVTEWYNNYGNSYDIKMTGTMQYAITPRGQLEKILASKDSYNPNTKISIVLQYRSSDDIKYMFSDPITPKIVDPYITTEREKMKERVTNSVDLTETEKKQLLAQIDGETLNDRAQTDQFVKKYNDLIDKSEAKNRLTEKSTEIKAKIDQFVGISAEEKEQAKAEIDKLLTTGLEKIEAAENATDVETQENSYKDQMDTIYKELEAKDKKNMEQAKEKATADLTKKADEAKAIIDGLSNLSTEEKTKQKLAVDKELEVGTKAINDATTPEEIKTAQTTGEGNIDKVVTDSELQDAKNKAKKELEEKATLTKAAIDKLTGVSAEEKEKAKSEIEKVLEAGKKAIDDADKTDAVTTQTTEHKDQMDTIYNNLSAENDKNIEQAKEKATAELTKKAEEAKIAIDALPNLSTEEKAKQKAEVDKDLEAGTKAINEATTPEGITTAQTKGENNIEKEVKDSELQDAKNKGKKELEDKAKSTKDAIDKLVGLSDEEKAKGKAEIDKLLETGLTNIQKSENETDAGKELTTSKGQMDDVYNGLVTDSNKNIEQAKEKATAELTKKAEEAKKISVI</sequence>
<organism evidence="4 5">
    <name type="scientific">Vagococcus hydrophili</name>
    <dbReference type="NCBI Taxonomy" id="2714947"/>
    <lineage>
        <taxon>Bacteria</taxon>
        <taxon>Bacillati</taxon>
        <taxon>Bacillota</taxon>
        <taxon>Bacilli</taxon>
        <taxon>Lactobacillales</taxon>
        <taxon>Enterococcaceae</taxon>
        <taxon>Vagococcus</taxon>
    </lineage>
</organism>
<evidence type="ECO:0000313" key="4">
    <source>
        <dbReference type="EMBL" id="QIL48290.1"/>
    </source>
</evidence>
<name>A0A6G8ATI5_9ENTE</name>
<feature type="compositionally biased region" description="Basic and acidic residues" evidence="2">
    <location>
        <begin position="736"/>
        <end position="763"/>
    </location>
</feature>
<feature type="coiled-coil region" evidence="1">
    <location>
        <begin position="491"/>
        <end position="518"/>
    </location>
</feature>
<protein>
    <submittedName>
        <fullName evidence="4">DUF1542 domain-containing protein</fullName>
    </submittedName>
</protein>
<dbReference type="Proteomes" id="UP000501747">
    <property type="component" value="Chromosome"/>
</dbReference>
<feature type="domain" description="DUF1542" evidence="3">
    <location>
        <begin position="584"/>
        <end position="655"/>
    </location>
</feature>
<feature type="domain" description="DUF1542" evidence="3">
    <location>
        <begin position="504"/>
        <end position="578"/>
    </location>
</feature>
<evidence type="ECO:0000256" key="2">
    <source>
        <dbReference type="SAM" id="MobiDB-lite"/>
    </source>
</evidence>
<dbReference type="RefSeq" id="WP_166034437.1">
    <property type="nucleotide sequence ID" value="NZ_CP049887.1"/>
</dbReference>
<evidence type="ECO:0000259" key="3">
    <source>
        <dbReference type="Pfam" id="PF07564"/>
    </source>
</evidence>
<dbReference type="KEGG" id="vhy:G7082_07195"/>
<feature type="domain" description="DUF1542" evidence="3">
    <location>
        <begin position="670"/>
        <end position="740"/>
    </location>
</feature>